<feature type="transmembrane region" description="Helical" evidence="2">
    <location>
        <begin position="174"/>
        <end position="199"/>
    </location>
</feature>
<feature type="compositionally biased region" description="Low complexity" evidence="1">
    <location>
        <begin position="400"/>
        <end position="409"/>
    </location>
</feature>
<feature type="region of interest" description="Disordered" evidence="1">
    <location>
        <begin position="335"/>
        <end position="419"/>
    </location>
</feature>
<feature type="compositionally biased region" description="Pro residues" evidence="1">
    <location>
        <begin position="385"/>
        <end position="395"/>
    </location>
</feature>
<feature type="region of interest" description="Disordered" evidence="1">
    <location>
        <begin position="277"/>
        <end position="313"/>
    </location>
</feature>
<gene>
    <name evidence="3" type="ORF">FB567DRAFT_589303</name>
</gene>
<feature type="compositionally biased region" description="Low complexity" evidence="1">
    <location>
        <begin position="569"/>
        <end position="582"/>
    </location>
</feature>
<feature type="compositionally biased region" description="Pro residues" evidence="1">
    <location>
        <begin position="294"/>
        <end position="311"/>
    </location>
</feature>
<keyword evidence="4" id="KW-1185">Reference proteome</keyword>
<organism evidence="3 4">
    <name type="scientific">Paraphoma chrysanthemicola</name>
    <dbReference type="NCBI Taxonomy" id="798071"/>
    <lineage>
        <taxon>Eukaryota</taxon>
        <taxon>Fungi</taxon>
        <taxon>Dikarya</taxon>
        <taxon>Ascomycota</taxon>
        <taxon>Pezizomycotina</taxon>
        <taxon>Dothideomycetes</taxon>
        <taxon>Pleosporomycetidae</taxon>
        <taxon>Pleosporales</taxon>
        <taxon>Pleosporineae</taxon>
        <taxon>Phaeosphaeriaceae</taxon>
        <taxon>Paraphoma</taxon>
    </lineage>
</organism>
<name>A0A8K0W1A5_9PLEO</name>
<reference evidence="3" key="1">
    <citation type="journal article" date="2021" name="Nat. Commun.">
        <title>Genetic determinants of endophytism in the Arabidopsis root mycobiome.</title>
        <authorList>
            <person name="Mesny F."/>
            <person name="Miyauchi S."/>
            <person name="Thiergart T."/>
            <person name="Pickel B."/>
            <person name="Atanasova L."/>
            <person name="Karlsson M."/>
            <person name="Huettel B."/>
            <person name="Barry K.W."/>
            <person name="Haridas S."/>
            <person name="Chen C."/>
            <person name="Bauer D."/>
            <person name="Andreopoulos W."/>
            <person name="Pangilinan J."/>
            <person name="LaButti K."/>
            <person name="Riley R."/>
            <person name="Lipzen A."/>
            <person name="Clum A."/>
            <person name="Drula E."/>
            <person name="Henrissat B."/>
            <person name="Kohler A."/>
            <person name="Grigoriev I.V."/>
            <person name="Martin F.M."/>
            <person name="Hacquard S."/>
        </authorList>
    </citation>
    <scope>NUCLEOTIDE SEQUENCE</scope>
    <source>
        <strain evidence="3">MPI-SDFR-AT-0120</strain>
    </source>
</reference>
<feature type="region of interest" description="Disordered" evidence="1">
    <location>
        <begin position="566"/>
        <end position="586"/>
    </location>
</feature>
<feature type="compositionally biased region" description="Polar residues" evidence="1">
    <location>
        <begin position="72"/>
        <end position="81"/>
    </location>
</feature>
<keyword evidence="2" id="KW-0812">Transmembrane</keyword>
<accession>A0A8K0W1A5</accession>
<keyword evidence="2" id="KW-0472">Membrane</keyword>
<dbReference type="Proteomes" id="UP000813461">
    <property type="component" value="Unassembled WGS sequence"/>
</dbReference>
<feature type="compositionally biased region" description="Polar residues" evidence="1">
    <location>
        <begin position="335"/>
        <end position="349"/>
    </location>
</feature>
<keyword evidence="2" id="KW-1133">Transmembrane helix</keyword>
<dbReference type="OrthoDB" id="3799310at2759"/>
<dbReference type="AlphaFoldDB" id="A0A8K0W1A5"/>
<evidence type="ECO:0000256" key="1">
    <source>
        <dbReference type="SAM" id="MobiDB-lite"/>
    </source>
</evidence>
<comment type="caution">
    <text evidence="3">The sequence shown here is derived from an EMBL/GenBank/DDBJ whole genome shotgun (WGS) entry which is preliminary data.</text>
</comment>
<sequence>MLCIRTITAQQAFNNIFEATYYSQHPLVGIMGRNKNRNKGKKHNGSITPHGQRTPGKRGDSSAILSVEDKSTTSSGKSTPIEQARDASPAPRTPNDQASIDQNQSPTPNQKRDSVISNTWDDSTKKDASASKPTIRSRWRLRPGRWWPCRACRWARNFGVAVIRGLQGPCALDFVLTLGLAFSVMFAGYVGVELVLGLLRGVEAQGMISSADCSVVYVTVPGPIITVSLIAASPSNPARGTYYFSVVNGTTEWMNSIAPPSRFSTLITKTPEATPVISSLPAIPPPSSTQSNRSPPPGVPPPAPAPAPAPPLVATTFTTTSLLGTSLVTTTITSRLPGNVPQASTTSSRGPFGEPLRPWPAPVVPTSSSIPGPLPVAPTPSNSIPRPPVSPPGAPNPITSSSSSMFSSSLGPQVPSTLAPTAAPVTSSISIVVTSTLPGGQTTNQTLLECCNSANNLECSHCDNEFAFRRGDHDPYQHVYNHPECIIWGTASVTVFVECSYNNAQHIFWVDHKNYNHRAHHSDADIRCSSTASRTACNFESIVYDHKYNSGWSYHHLNKHIGGGYQPVESSSSAEPNSSINIKRSGHPHKHNTWWTSYHNHFTERVISSLEPHTKRWFHGLATEPLL</sequence>
<evidence type="ECO:0000313" key="3">
    <source>
        <dbReference type="EMBL" id="KAH7091413.1"/>
    </source>
</evidence>
<feature type="region of interest" description="Disordered" evidence="1">
    <location>
        <begin position="32"/>
        <end position="135"/>
    </location>
</feature>
<protein>
    <submittedName>
        <fullName evidence="3">Uncharacterized protein</fullName>
    </submittedName>
</protein>
<feature type="compositionally biased region" description="Polar residues" evidence="1">
    <location>
        <begin position="94"/>
        <end position="121"/>
    </location>
</feature>
<evidence type="ECO:0000256" key="2">
    <source>
        <dbReference type="SAM" id="Phobius"/>
    </source>
</evidence>
<evidence type="ECO:0000313" key="4">
    <source>
        <dbReference type="Proteomes" id="UP000813461"/>
    </source>
</evidence>
<dbReference type="EMBL" id="JAGMVJ010000004">
    <property type="protein sequence ID" value="KAH7091413.1"/>
    <property type="molecule type" value="Genomic_DNA"/>
</dbReference>
<feature type="compositionally biased region" description="Polar residues" evidence="1">
    <location>
        <begin position="410"/>
        <end position="419"/>
    </location>
</feature>
<feature type="compositionally biased region" description="Basic residues" evidence="1">
    <location>
        <begin position="34"/>
        <end position="44"/>
    </location>
</feature>
<proteinExistence type="predicted"/>